<dbReference type="AlphaFoldDB" id="A0A0R1FR13"/>
<dbReference type="Pfam" id="PF14278">
    <property type="entry name" value="TetR_C_8"/>
    <property type="match status" value="1"/>
</dbReference>
<comment type="caution">
    <text evidence="4">The sequence shown here is derived from an EMBL/GenBank/DDBJ whole genome shotgun (WGS) entry which is preliminary data.</text>
</comment>
<dbReference type="InterPro" id="IPR050624">
    <property type="entry name" value="HTH-type_Tx_Regulator"/>
</dbReference>
<dbReference type="InterPro" id="IPR009057">
    <property type="entry name" value="Homeodomain-like_sf"/>
</dbReference>
<accession>A0A0R1FR13</accession>
<protein>
    <recommendedName>
        <fullName evidence="3">HTH tetR-type domain-containing protein</fullName>
    </recommendedName>
</protein>
<dbReference type="Gene3D" id="1.10.357.10">
    <property type="entry name" value="Tetracycline Repressor, domain 2"/>
    <property type="match status" value="1"/>
</dbReference>
<evidence type="ECO:0000313" key="4">
    <source>
        <dbReference type="EMBL" id="KRK24320.1"/>
    </source>
</evidence>
<dbReference type="EMBL" id="AZCK01000003">
    <property type="protein sequence ID" value="KRK24320.1"/>
    <property type="molecule type" value="Genomic_DNA"/>
</dbReference>
<keyword evidence="1 2" id="KW-0238">DNA-binding</keyword>
<dbReference type="PATRIC" id="fig|1423768.4.peg.1141"/>
<sequence>MLIINKKSASFDLYQSNETDFICTLCIISLIMYLYRKVDSYMEIHNKSKKKIVDTFINMTVNNDINDIGIDDIVKNSGVSRGTFYNHFKSKNDIIVFIEQLMCMSIDNSFQDIEDDNRNYMEIMTDRILPLIYENRSYTNILYNYYQPVFFDFLIKRYSKYFVKYFDDYDEKILNLSKDFAVQFFFRMMLNAMLLWISQPIPSEPEEFKYSFKKIINSSVSDVCGVSIK</sequence>
<dbReference type="InterPro" id="IPR039532">
    <property type="entry name" value="TetR_C_Firmicutes"/>
</dbReference>
<evidence type="ECO:0000259" key="3">
    <source>
        <dbReference type="PROSITE" id="PS50977"/>
    </source>
</evidence>
<gene>
    <name evidence="4" type="ORF">FD43_GL001132</name>
</gene>
<dbReference type="InterPro" id="IPR001647">
    <property type="entry name" value="HTH_TetR"/>
</dbReference>
<name>A0A0R1FR13_9LACO</name>
<feature type="domain" description="HTH tetR-type" evidence="3">
    <location>
        <begin position="46"/>
        <end position="106"/>
    </location>
</feature>
<evidence type="ECO:0000313" key="5">
    <source>
        <dbReference type="Proteomes" id="UP000051794"/>
    </source>
</evidence>
<dbReference type="PANTHER" id="PTHR43479">
    <property type="entry name" value="ACREF/ENVCD OPERON REPRESSOR-RELATED"/>
    <property type="match status" value="1"/>
</dbReference>
<feature type="DNA-binding region" description="H-T-H motif" evidence="2">
    <location>
        <begin position="69"/>
        <end position="88"/>
    </location>
</feature>
<dbReference type="Proteomes" id="UP000051794">
    <property type="component" value="Unassembled WGS sequence"/>
</dbReference>
<dbReference type="GO" id="GO:0003677">
    <property type="term" value="F:DNA binding"/>
    <property type="evidence" value="ECO:0007669"/>
    <property type="project" value="UniProtKB-UniRule"/>
</dbReference>
<organism evidence="4 5">
    <name type="scientific">Apilactobacillus kunkeei DSM 12361 = ATCC 700308</name>
    <dbReference type="NCBI Taxonomy" id="1423768"/>
    <lineage>
        <taxon>Bacteria</taxon>
        <taxon>Bacillati</taxon>
        <taxon>Bacillota</taxon>
        <taxon>Bacilli</taxon>
        <taxon>Lactobacillales</taxon>
        <taxon>Lactobacillaceae</taxon>
        <taxon>Apilactobacillus</taxon>
    </lineage>
</organism>
<evidence type="ECO:0000256" key="2">
    <source>
        <dbReference type="PROSITE-ProRule" id="PRU00335"/>
    </source>
</evidence>
<dbReference type="Pfam" id="PF00440">
    <property type="entry name" value="TetR_N"/>
    <property type="match status" value="1"/>
</dbReference>
<dbReference type="PROSITE" id="PS50977">
    <property type="entry name" value="HTH_TETR_2"/>
    <property type="match status" value="1"/>
</dbReference>
<evidence type="ECO:0000256" key="1">
    <source>
        <dbReference type="ARBA" id="ARBA00023125"/>
    </source>
</evidence>
<dbReference type="SUPFAM" id="SSF46689">
    <property type="entry name" value="Homeodomain-like"/>
    <property type="match status" value="1"/>
</dbReference>
<reference evidence="4 5" key="1">
    <citation type="journal article" date="2015" name="Genome Announc.">
        <title>Expanding the biotechnology potential of lactobacilli through comparative genomics of 213 strains and associated genera.</title>
        <authorList>
            <person name="Sun Z."/>
            <person name="Harris H.M."/>
            <person name="McCann A."/>
            <person name="Guo C."/>
            <person name="Argimon S."/>
            <person name="Zhang W."/>
            <person name="Yang X."/>
            <person name="Jeffery I.B."/>
            <person name="Cooney J.C."/>
            <person name="Kagawa T.F."/>
            <person name="Liu W."/>
            <person name="Song Y."/>
            <person name="Salvetti E."/>
            <person name="Wrobel A."/>
            <person name="Rasinkangas P."/>
            <person name="Parkhill J."/>
            <person name="Rea M.C."/>
            <person name="O'Sullivan O."/>
            <person name="Ritari J."/>
            <person name="Douillard F.P."/>
            <person name="Paul Ross R."/>
            <person name="Yang R."/>
            <person name="Briner A.E."/>
            <person name="Felis G.E."/>
            <person name="de Vos W.M."/>
            <person name="Barrangou R."/>
            <person name="Klaenhammer T.R."/>
            <person name="Caufield P.W."/>
            <person name="Cui Y."/>
            <person name="Zhang H."/>
            <person name="O'Toole P.W."/>
        </authorList>
    </citation>
    <scope>NUCLEOTIDE SEQUENCE [LARGE SCALE GENOMIC DNA]</scope>
    <source>
        <strain evidence="4 5">DSM 12361</strain>
    </source>
</reference>
<dbReference type="PANTHER" id="PTHR43479:SF11">
    <property type="entry name" value="ACREF_ENVCD OPERON REPRESSOR-RELATED"/>
    <property type="match status" value="1"/>
</dbReference>
<proteinExistence type="predicted"/>